<sequence>MTDINDILDDLENLADDESDVSVRDVQKKIGHRGAGVFLLVPGLLGMSPLGGIPTVPTLMALVTAVAAIQIAIGKSNLWLPSVLADRAVDDDRLKRAVSKGRGPARWLDRHFGKRLESLTGEVMVRVAAAICIALAATCPPLEVVPFAALIPLAGIALFGLAITLRDGAAMLVALIYAAGALTAAWMLMP</sequence>
<proteinExistence type="predicted"/>
<organism evidence="2 3">
    <name type="scientific">Palleronia pelagia</name>
    <dbReference type="NCBI Taxonomy" id="387096"/>
    <lineage>
        <taxon>Bacteria</taxon>
        <taxon>Pseudomonadati</taxon>
        <taxon>Pseudomonadota</taxon>
        <taxon>Alphaproteobacteria</taxon>
        <taxon>Rhodobacterales</taxon>
        <taxon>Roseobacteraceae</taxon>
        <taxon>Palleronia</taxon>
    </lineage>
</organism>
<feature type="transmembrane region" description="Helical" evidence="1">
    <location>
        <begin position="170"/>
        <end position="189"/>
    </location>
</feature>
<dbReference type="InterPro" id="IPR010331">
    <property type="entry name" value="ExoD"/>
</dbReference>
<reference evidence="3" key="1">
    <citation type="submission" date="2016-10" db="EMBL/GenBank/DDBJ databases">
        <authorList>
            <person name="Varghese N."/>
            <person name="Submissions S."/>
        </authorList>
    </citation>
    <scope>NUCLEOTIDE SEQUENCE [LARGE SCALE GENOMIC DNA]</scope>
    <source>
        <strain evidence="3">DSM 26893</strain>
    </source>
</reference>
<keyword evidence="1" id="KW-0812">Transmembrane</keyword>
<evidence type="ECO:0000313" key="3">
    <source>
        <dbReference type="Proteomes" id="UP000199372"/>
    </source>
</evidence>
<keyword evidence="1" id="KW-1133">Transmembrane helix</keyword>
<evidence type="ECO:0000313" key="2">
    <source>
        <dbReference type="EMBL" id="SEN42202.1"/>
    </source>
</evidence>
<dbReference type="PIRSF" id="PIRSF033239">
    <property type="entry name" value="ExoD"/>
    <property type="match status" value="1"/>
</dbReference>
<evidence type="ECO:0000256" key="1">
    <source>
        <dbReference type="SAM" id="Phobius"/>
    </source>
</evidence>
<dbReference type="Pfam" id="PF06055">
    <property type="entry name" value="ExoD"/>
    <property type="match status" value="1"/>
</dbReference>
<keyword evidence="1" id="KW-0472">Membrane</keyword>
<keyword evidence="3" id="KW-1185">Reference proteome</keyword>
<dbReference type="PANTHER" id="PTHR41795">
    <property type="entry name" value="EXOPOLYSACCHARIDE SYNTHESIS PROTEIN"/>
    <property type="match status" value="1"/>
</dbReference>
<feature type="transmembrane region" description="Helical" evidence="1">
    <location>
        <begin position="144"/>
        <end position="163"/>
    </location>
</feature>
<accession>A0A1H8GDW0</accession>
<dbReference type="PANTHER" id="PTHR41795:SF1">
    <property type="entry name" value="EXOPOLYSACCHARIDE SYNTHESIS PROTEIN"/>
    <property type="match status" value="1"/>
</dbReference>
<gene>
    <name evidence="2" type="ORF">SAMN04488011_10443</name>
</gene>
<protein>
    <submittedName>
        <fullName evidence="2">Uncharacterized conserved protein</fullName>
    </submittedName>
</protein>
<name>A0A1H8GDW0_9RHOB</name>
<feature type="transmembrane region" description="Helical" evidence="1">
    <location>
        <begin position="34"/>
        <end position="53"/>
    </location>
</feature>
<dbReference type="EMBL" id="FOCM01000004">
    <property type="protein sequence ID" value="SEN42202.1"/>
    <property type="molecule type" value="Genomic_DNA"/>
</dbReference>
<dbReference type="Proteomes" id="UP000199372">
    <property type="component" value="Unassembled WGS sequence"/>
</dbReference>
<dbReference type="RefSeq" id="WP_091845300.1">
    <property type="nucleotide sequence ID" value="NZ_FOCM01000004.1"/>
</dbReference>
<dbReference type="AlphaFoldDB" id="A0A1H8GDW0"/>
<dbReference type="OrthoDB" id="7949130at2"/>